<protein>
    <submittedName>
        <fullName evidence="1">Uncharacterized protein</fullName>
    </submittedName>
</protein>
<reference evidence="1" key="1">
    <citation type="submission" date="2019-04" db="EMBL/GenBank/DDBJ databases">
        <authorList>
            <person name="Chiang H.-Y."/>
            <person name="Huang Y.-Y."/>
            <person name="Chou L."/>
            <person name="Lai E.-M."/>
            <person name="Kuo C.-H."/>
        </authorList>
    </citation>
    <scope>NUCLEOTIDE SEQUENCE</scope>
    <source>
        <strain evidence="1">CFBP5506</strain>
    </source>
</reference>
<accession>A0AAF0H0V8</accession>
<dbReference type="AlphaFoldDB" id="A0AAF0H0V8"/>
<sequence>MSRLQIPGPAMLYAAAQTSAVQVLARRGAGTVLMGLGVHLAFQKT</sequence>
<reference evidence="1" key="2">
    <citation type="submission" date="2023-04" db="EMBL/GenBank/DDBJ databases">
        <title>Complete genome sequence of Agrobacterium salinitolerans CFBP5506.</title>
        <authorList>
            <person name="Yen H.-C."/>
            <person name="Yan X.-H."/>
            <person name="Lai E.-M."/>
            <person name="Kuo C.-H."/>
        </authorList>
    </citation>
    <scope>NUCLEOTIDE SEQUENCE</scope>
    <source>
        <strain evidence="1">CFBP5506</strain>
    </source>
</reference>
<organism evidence="1 2">
    <name type="scientific">Agrobacterium tumefaciens</name>
    <dbReference type="NCBI Taxonomy" id="358"/>
    <lineage>
        <taxon>Bacteria</taxon>
        <taxon>Pseudomonadati</taxon>
        <taxon>Pseudomonadota</taxon>
        <taxon>Alphaproteobacteria</taxon>
        <taxon>Hyphomicrobiales</taxon>
        <taxon>Rhizobiaceae</taxon>
        <taxon>Rhizobium/Agrobacterium group</taxon>
        <taxon>Agrobacterium</taxon>
        <taxon>Agrobacterium tumefaciens complex</taxon>
    </lineage>
</organism>
<proteinExistence type="predicted"/>
<dbReference type="EMBL" id="CP122962">
    <property type="protein sequence ID" value="WGM60018.1"/>
    <property type="molecule type" value="Genomic_DNA"/>
</dbReference>
<evidence type="ECO:0000313" key="1">
    <source>
        <dbReference type="EMBL" id="WGM60018.1"/>
    </source>
</evidence>
<name>A0AAF0H0V8_AGRTU</name>
<dbReference type="Proteomes" id="UP000305410">
    <property type="component" value="Chromosome Circular"/>
</dbReference>
<evidence type="ECO:0000313" key="2">
    <source>
        <dbReference type="Proteomes" id="UP000305410"/>
    </source>
</evidence>
<gene>
    <name evidence="1" type="ORF">CFBP5506_03985</name>
</gene>